<evidence type="ECO:0000256" key="3">
    <source>
        <dbReference type="ARBA" id="ARBA00022692"/>
    </source>
</evidence>
<keyword evidence="9" id="KW-1185">Reference proteome</keyword>
<evidence type="ECO:0000256" key="2">
    <source>
        <dbReference type="ARBA" id="ARBA00008333"/>
    </source>
</evidence>
<accession>A0A4S3KR24</accession>
<organism evidence="8 9">
    <name type="scientific">Metallibacterium scheffleri</name>
    <dbReference type="NCBI Taxonomy" id="993689"/>
    <lineage>
        <taxon>Bacteria</taxon>
        <taxon>Pseudomonadati</taxon>
        <taxon>Pseudomonadota</taxon>
        <taxon>Gammaproteobacteria</taxon>
        <taxon>Lysobacterales</taxon>
        <taxon>Rhodanobacteraceae</taxon>
        <taxon>Metallibacterium</taxon>
    </lineage>
</organism>
<gene>
    <name evidence="8" type="ORF">B1806_04475</name>
</gene>
<feature type="transmembrane region" description="Helical" evidence="7">
    <location>
        <begin position="246"/>
        <end position="264"/>
    </location>
</feature>
<dbReference type="RefSeq" id="WP_081130320.1">
    <property type="nucleotide sequence ID" value="NZ_LDOS01000005.1"/>
</dbReference>
<protein>
    <submittedName>
        <fullName evidence="8">Iron permease</fullName>
    </submittedName>
</protein>
<dbReference type="EMBL" id="MWQO01000014">
    <property type="protein sequence ID" value="THD11376.1"/>
    <property type="molecule type" value="Genomic_DNA"/>
</dbReference>
<evidence type="ECO:0000256" key="6">
    <source>
        <dbReference type="SAM" id="MobiDB-lite"/>
    </source>
</evidence>
<proteinExistence type="inferred from homology"/>
<keyword evidence="5 7" id="KW-0472">Membrane</keyword>
<evidence type="ECO:0000313" key="8">
    <source>
        <dbReference type="EMBL" id="THD11376.1"/>
    </source>
</evidence>
<feature type="transmembrane region" description="Helical" evidence="7">
    <location>
        <begin position="34"/>
        <end position="56"/>
    </location>
</feature>
<name>A0A4S3KR24_9GAMM</name>
<feature type="region of interest" description="Disordered" evidence="6">
    <location>
        <begin position="264"/>
        <end position="287"/>
    </location>
</feature>
<feature type="transmembrane region" description="Helical" evidence="7">
    <location>
        <begin position="132"/>
        <end position="150"/>
    </location>
</feature>
<dbReference type="GO" id="GO:0033573">
    <property type="term" value="C:high-affinity iron permease complex"/>
    <property type="evidence" value="ECO:0007669"/>
    <property type="project" value="InterPro"/>
</dbReference>
<reference evidence="8 9" key="1">
    <citation type="submission" date="2017-02" db="EMBL/GenBank/DDBJ databases">
        <title>Whole genome sequencing of Metallibacterium scheffleri DSM 24874 (T).</title>
        <authorList>
            <person name="Kumar S."/>
            <person name="Patil P."/>
            <person name="Patil P.B."/>
        </authorList>
    </citation>
    <scope>NUCLEOTIDE SEQUENCE [LARGE SCALE GENOMIC DNA]</scope>
    <source>
        <strain evidence="8 9">DSM 24874</strain>
    </source>
</reference>
<comment type="subcellular location">
    <subcellularLocation>
        <location evidence="1">Membrane</location>
        <topology evidence="1">Multi-pass membrane protein</topology>
    </subcellularLocation>
</comment>
<dbReference type="GO" id="GO:0015093">
    <property type="term" value="F:ferrous iron transmembrane transporter activity"/>
    <property type="evidence" value="ECO:0007669"/>
    <property type="project" value="TreeGrafter"/>
</dbReference>
<evidence type="ECO:0000256" key="4">
    <source>
        <dbReference type="ARBA" id="ARBA00022989"/>
    </source>
</evidence>
<feature type="transmembrane region" description="Helical" evidence="7">
    <location>
        <begin position="106"/>
        <end position="125"/>
    </location>
</feature>
<keyword evidence="4 7" id="KW-1133">Transmembrane helix</keyword>
<feature type="compositionally biased region" description="Low complexity" evidence="6">
    <location>
        <begin position="264"/>
        <end position="277"/>
    </location>
</feature>
<feature type="transmembrane region" description="Helical" evidence="7">
    <location>
        <begin position="185"/>
        <end position="202"/>
    </location>
</feature>
<comment type="caution">
    <text evidence="8">The sequence shown here is derived from an EMBL/GenBank/DDBJ whole genome shotgun (WGS) entry which is preliminary data.</text>
</comment>
<feature type="transmembrane region" description="Helical" evidence="7">
    <location>
        <begin position="68"/>
        <end position="86"/>
    </location>
</feature>
<evidence type="ECO:0000256" key="1">
    <source>
        <dbReference type="ARBA" id="ARBA00004141"/>
    </source>
</evidence>
<dbReference type="STRING" id="993689.GCA_002077135_00285"/>
<dbReference type="AlphaFoldDB" id="A0A4S3KR24"/>
<dbReference type="Proteomes" id="UP000307749">
    <property type="component" value="Unassembled WGS sequence"/>
</dbReference>
<dbReference type="InterPro" id="IPR004923">
    <property type="entry name" value="FTR1/Fip1/EfeU"/>
</dbReference>
<dbReference type="OrthoDB" id="5294331at2"/>
<dbReference type="Pfam" id="PF03239">
    <property type="entry name" value="FTR1"/>
    <property type="match status" value="1"/>
</dbReference>
<comment type="similarity">
    <text evidence="2">Belongs to the oxidase-dependent Fe transporter (OFeT) (TC 9.A.10.1) family.</text>
</comment>
<evidence type="ECO:0000313" key="9">
    <source>
        <dbReference type="Proteomes" id="UP000307749"/>
    </source>
</evidence>
<evidence type="ECO:0000256" key="5">
    <source>
        <dbReference type="ARBA" id="ARBA00023136"/>
    </source>
</evidence>
<dbReference type="PANTHER" id="PTHR31632:SF2">
    <property type="entry name" value="PLASMA MEMBRANE IRON PERMEASE"/>
    <property type="match status" value="1"/>
</dbReference>
<feature type="transmembrane region" description="Helical" evidence="7">
    <location>
        <begin position="156"/>
        <end position="173"/>
    </location>
</feature>
<evidence type="ECO:0000256" key="7">
    <source>
        <dbReference type="SAM" id="Phobius"/>
    </source>
</evidence>
<sequence length="287" mass="29582">MLGVALLVFREVMEAALIVSIVCAATRGVARRGWFVTAGIGLGIAGALLVAMGASLIARLASGSGQEIFNACVLLSAVLMIGWHVVWMSRHGRELAQHMGAVGSAVRAGSSSLTLLLAVVAIAVLREGSEIVLFLYGMVIGGIGAVGLAGGIALGVGSGALLGFALYFGLLRIPMKHFFTVTNGMLVLLASGLASTAARFLVQGDLLPSWGTQVWDTSGLLSNGSLAGQTLGILIGYDAHPSGIQLVFYATTLLLLVVGMQRLSRTSPSPSPRMRSPLADPASESLR</sequence>
<dbReference type="PANTHER" id="PTHR31632">
    <property type="entry name" value="IRON TRANSPORTER FTH1"/>
    <property type="match status" value="1"/>
</dbReference>
<keyword evidence="3 7" id="KW-0812">Transmembrane</keyword>